<feature type="transmembrane region" description="Helical" evidence="6">
    <location>
        <begin position="481"/>
        <end position="501"/>
    </location>
</feature>
<dbReference type="Pfam" id="PF00854">
    <property type="entry name" value="PTR2"/>
    <property type="match status" value="2"/>
</dbReference>
<proteinExistence type="inferred from homology"/>
<accession>A0A438H412</accession>
<evidence type="ECO:0000313" key="7">
    <source>
        <dbReference type="EMBL" id="RVW79047.1"/>
    </source>
</evidence>
<evidence type="ECO:0000256" key="6">
    <source>
        <dbReference type="SAM" id="Phobius"/>
    </source>
</evidence>
<keyword evidence="5 6" id="KW-0472">Membrane</keyword>
<feature type="transmembrane region" description="Helical" evidence="6">
    <location>
        <begin position="147"/>
        <end position="168"/>
    </location>
</feature>
<dbReference type="InterPro" id="IPR036259">
    <property type="entry name" value="MFS_trans_sf"/>
</dbReference>
<dbReference type="PANTHER" id="PTHR11654">
    <property type="entry name" value="OLIGOPEPTIDE TRANSPORTER-RELATED"/>
    <property type="match status" value="1"/>
</dbReference>
<dbReference type="InterPro" id="IPR000109">
    <property type="entry name" value="POT_fam"/>
</dbReference>
<evidence type="ECO:0000256" key="2">
    <source>
        <dbReference type="ARBA" id="ARBA00005982"/>
    </source>
</evidence>
<dbReference type="Gene3D" id="1.20.1250.20">
    <property type="entry name" value="MFS general substrate transporter like domains"/>
    <property type="match status" value="3"/>
</dbReference>
<comment type="subcellular location">
    <subcellularLocation>
        <location evidence="1">Membrane</location>
        <topology evidence="1">Multi-pass membrane protein</topology>
    </subcellularLocation>
</comment>
<evidence type="ECO:0000256" key="4">
    <source>
        <dbReference type="ARBA" id="ARBA00022989"/>
    </source>
</evidence>
<dbReference type="EMBL" id="QGNW01000287">
    <property type="protein sequence ID" value="RVW79047.1"/>
    <property type="molecule type" value="Genomic_DNA"/>
</dbReference>
<organism evidence="7 8">
    <name type="scientific">Vitis vinifera</name>
    <name type="common">Grape</name>
    <dbReference type="NCBI Taxonomy" id="29760"/>
    <lineage>
        <taxon>Eukaryota</taxon>
        <taxon>Viridiplantae</taxon>
        <taxon>Streptophyta</taxon>
        <taxon>Embryophyta</taxon>
        <taxon>Tracheophyta</taxon>
        <taxon>Spermatophyta</taxon>
        <taxon>Magnoliopsida</taxon>
        <taxon>eudicotyledons</taxon>
        <taxon>Gunneridae</taxon>
        <taxon>Pentapetalae</taxon>
        <taxon>rosids</taxon>
        <taxon>Vitales</taxon>
        <taxon>Vitaceae</taxon>
        <taxon>Viteae</taxon>
        <taxon>Vitis</taxon>
    </lineage>
</organism>
<feature type="transmembrane region" description="Helical" evidence="6">
    <location>
        <begin position="99"/>
        <end position="118"/>
    </location>
</feature>
<feature type="transmembrane region" description="Helical" evidence="6">
    <location>
        <begin position="36"/>
        <end position="59"/>
    </location>
</feature>
<reference evidence="7 8" key="1">
    <citation type="journal article" date="2018" name="PLoS Genet.">
        <title>Population sequencing reveals clonal diversity and ancestral inbreeding in the grapevine cultivar Chardonnay.</title>
        <authorList>
            <person name="Roach M.J."/>
            <person name="Johnson D.L."/>
            <person name="Bohlmann J."/>
            <person name="van Vuuren H.J."/>
            <person name="Jones S.J."/>
            <person name="Pretorius I.S."/>
            <person name="Schmidt S.A."/>
            <person name="Borneman A.R."/>
        </authorList>
    </citation>
    <scope>NUCLEOTIDE SEQUENCE [LARGE SCALE GENOMIC DNA]</scope>
    <source>
        <strain evidence="8">cv. Chardonnay</strain>
        <tissue evidence="7">Leaf</tissue>
    </source>
</reference>
<comment type="similarity">
    <text evidence="2">Belongs to the major facilitator superfamily. Proton-dependent oligopeptide transporter (POT/PTR) (TC 2.A.17) family.</text>
</comment>
<sequence>MIPMQEKGEELVEGKVDWKGRTAIKNKHGGQRFSSLILASFALENMATVALAVNLVTYFNGVMHFSIADAANELTNYMGTAYILSIVVAFLADAYIGRFYAVLVSAFIELVGLGLLAVQAHYPKLKPPTCVIFDPTADCQQVHGGNAALLFVALYLVAAGTAGIKAALPTHVSLTLVVWIQDNKGWDKGFGVPTLAIFLAMIVFAVGLPRYRIHVIQGTSAITEIIQVLVASFRNRKLPLPDDPAELYEIDKDKEAATEAEFLPHRDIYRLIFLLSFRFFFKHNMICQASFYQQQAETSLTNFLGHPSGKCKDHSRHGPNLLLHHHHDPLPRSAPNLFHRTRAHHGHKGRQFIQYTTCVTPHPPSHLHDHPNPVYDRIFVPYARGITGLRTGITHLQRIGVGLVLSAISMATSAVMEALRKEWHETTTCLTPSQYFSHFPLAFSGYLPVLHFWHCRLVYLRGTPGVFYSEAPKAIKSISTCFLWSSMALGYYFSTVVVNIVNRATKGITRSGGWLAGNNINRNHLNLFYWLLSILSVINFFVYLFVAKRYKYRPQALVAPIANEENKNNKASV</sequence>
<evidence type="ECO:0000256" key="1">
    <source>
        <dbReference type="ARBA" id="ARBA00004141"/>
    </source>
</evidence>
<feature type="transmembrane region" description="Helical" evidence="6">
    <location>
        <begin position="74"/>
        <end position="92"/>
    </location>
</feature>
<feature type="transmembrane region" description="Helical" evidence="6">
    <location>
        <begin position="189"/>
        <end position="208"/>
    </location>
</feature>
<keyword evidence="3 6" id="KW-0812">Transmembrane</keyword>
<evidence type="ECO:0000256" key="5">
    <source>
        <dbReference type="ARBA" id="ARBA00023136"/>
    </source>
</evidence>
<dbReference type="Proteomes" id="UP000288805">
    <property type="component" value="Unassembled WGS sequence"/>
</dbReference>
<gene>
    <name evidence="7" type="primary">NPF4.5_3</name>
    <name evidence="7" type="ORF">CK203_040153</name>
</gene>
<protein>
    <submittedName>
        <fullName evidence="7">Protein NRT1/ PTR family 4.5</fullName>
    </submittedName>
</protein>
<dbReference type="AlphaFoldDB" id="A0A438H412"/>
<feature type="transmembrane region" description="Helical" evidence="6">
    <location>
        <begin position="527"/>
        <end position="546"/>
    </location>
</feature>
<name>A0A438H412_VITVI</name>
<keyword evidence="4 6" id="KW-1133">Transmembrane helix</keyword>
<evidence type="ECO:0000256" key="3">
    <source>
        <dbReference type="ARBA" id="ARBA00022692"/>
    </source>
</evidence>
<dbReference type="SUPFAM" id="SSF103473">
    <property type="entry name" value="MFS general substrate transporter"/>
    <property type="match status" value="1"/>
</dbReference>
<dbReference type="GO" id="GO:0016020">
    <property type="term" value="C:membrane"/>
    <property type="evidence" value="ECO:0007669"/>
    <property type="project" value="UniProtKB-SubCell"/>
</dbReference>
<evidence type="ECO:0000313" key="8">
    <source>
        <dbReference type="Proteomes" id="UP000288805"/>
    </source>
</evidence>
<dbReference type="GO" id="GO:0022857">
    <property type="term" value="F:transmembrane transporter activity"/>
    <property type="evidence" value="ECO:0007669"/>
    <property type="project" value="InterPro"/>
</dbReference>
<comment type="caution">
    <text evidence="7">The sequence shown here is derived from an EMBL/GenBank/DDBJ whole genome shotgun (WGS) entry which is preliminary data.</text>
</comment>